<gene>
    <name evidence="6" type="primary">isaB_6</name>
    <name evidence="6" type="ORF">NCTC7688_02716</name>
</gene>
<sequence length="263" mass="30050">MNNKLLVFSSSVLATGVLLGASNGSGGYNTAHADTINNNMNNMNQKDMSMNHNMDNMNGNMNQKDMSMNHNMDNMNGNMNQKDMSMNHNMDNMNGNMNQKDMSMNHNMDNMNGNMNQKDMSMNHNMDNMNQQAMMPYYNYTGYTTYDGDFTQDYNFVRALKHDNVMIDGYKVNTAAADKDVATSKKLDDTMVDMNKDGQVVHITFDTKKHVVSKDMFKKEHMSNHMSDEGQIENGSYMTYETNNGMYKAFFDKQGYLMKVMIS</sequence>
<evidence type="ECO:0000313" key="7">
    <source>
        <dbReference type="Proteomes" id="UP000254707"/>
    </source>
</evidence>
<reference evidence="6 7" key="1">
    <citation type="submission" date="2018-06" db="EMBL/GenBank/DDBJ databases">
        <authorList>
            <consortium name="Pathogen Informatics"/>
            <person name="Doyle S."/>
        </authorList>
    </citation>
    <scope>NUCLEOTIDE SEQUENCE [LARGE SCALE GENOMIC DNA]</scope>
    <source>
        <strain evidence="6 7">NCTC7688</strain>
    </source>
</reference>
<dbReference type="NCBIfam" id="NF047686">
    <property type="entry name" value="IsaB_fam"/>
    <property type="match status" value="1"/>
</dbReference>
<dbReference type="RefSeq" id="WP_115340762.1">
    <property type="nucleotide sequence ID" value="NZ_JALKMH010000008.1"/>
</dbReference>
<accession>A0A380HP74</accession>
<comment type="subcellular location">
    <subcellularLocation>
        <location evidence="1">Secreted</location>
    </subcellularLocation>
</comment>
<evidence type="ECO:0000256" key="4">
    <source>
        <dbReference type="ARBA" id="ARBA00093777"/>
    </source>
</evidence>
<dbReference type="AlphaFoldDB" id="A0A380HP74"/>
<evidence type="ECO:0000313" key="6">
    <source>
        <dbReference type="EMBL" id="SUM84846.1"/>
    </source>
</evidence>
<evidence type="ECO:0000256" key="1">
    <source>
        <dbReference type="ARBA" id="ARBA00004613"/>
    </source>
</evidence>
<organism evidence="6 7">
    <name type="scientific">Staphylococcus saprophyticus</name>
    <dbReference type="NCBI Taxonomy" id="29385"/>
    <lineage>
        <taxon>Bacteria</taxon>
        <taxon>Bacillati</taxon>
        <taxon>Bacillota</taxon>
        <taxon>Bacilli</taxon>
        <taxon>Bacillales</taxon>
        <taxon>Staphylococcaceae</taxon>
        <taxon>Staphylococcus</taxon>
    </lineage>
</organism>
<protein>
    <recommendedName>
        <fullName evidence="5">Immunodominant staphylococcal antigen B</fullName>
    </recommendedName>
</protein>
<evidence type="ECO:0000256" key="3">
    <source>
        <dbReference type="ARBA" id="ARBA00022729"/>
    </source>
</evidence>
<keyword evidence="2" id="KW-0964">Secreted</keyword>
<comment type="similarity">
    <text evidence="4">Belongs to the IsaB family.</text>
</comment>
<proteinExistence type="inferred from homology"/>
<evidence type="ECO:0000256" key="2">
    <source>
        <dbReference type="ARBA" id="ARBA00022525"/>
    </source>
</evidence>
<dbReference type="Proteomes" id="UP000254707">
    <property type="component" value="Unassembled WGS sequence"/>
</dbReference>
<name>A0A380HP74_STASA</name>
<keyword evidence="3" id="KW-0732">Signal</keyword>
<evidence type="ECO:0000256" key="5">
    <source>
        <dbReference type="ARBA" id="ARBA00093792"/>
    </source>
</evidence>
<dbReference type="EMBL" id="UHED01000001">
    <property type="protein sequence ID" value="SUM84846.1"/>
    <property type="molecule type" value="Genomic_DNA"/>
</dbReference>
<dbReference type="InterPro" id="IPR058086">
    <property type="entry name" value="IsaB"/>
</dbReference>